<evidence type="ECO:0000256" key="4">
    <source>
        <dbReference type="ARBA" id="ARBA00023242"/>
    </source>
</evidence>
<dbReference type="EMBL" id="JAHDYR010000066">
    <property type="protein sequence ID" value="KAG9390176.1"/>
    <property type="molecule type" value="Genomic_DNA"/>
</dbReference>
<dbReference type="OrthoDB" id="29058at2759"/>
<feature type="region of interest" description="Disordered" evidence="5">
    <location>
        <begin position="204"/>
        <end position="227"/>
    </location>
</feature>
<accession>A0A8J6DZA9</accession>
<dbReference type="Proteomes" id="UP000717585">
    <property type="component" value="Unassembled WGS sequence"/>
</dbReference>
<comment type="subcellular location">
    <subcellularLocation>
        <location evidence="1">Nucleus</location>
        <location evidence="1">Nucleolus</location>
    </subcellularLocation>
</comment>
<evidence type="ECO:0000256" key="5">
    <source>
        <dbReference type="SAM" id="MobiDB-lite"/>
    </source>
</evidence>
<dbReference type="GO" id="GO:0006364">
    <property type="term" value="P:rRNA processing"/>
    <property type="evidence" value="ECO:0007669"/>
    <property type="project" value="UniProtKB-KW"/>
</dbReference>
<comment type="similarity">
    <text evidence="2">Belongs to the UTP11 family.</text>
</comment>
<dbReference type="InterPro" id="IPR007144">
    <property type="entry name" value="SSU_processome_Utp11"/>
</dbReference>
<evidence type="ECO:0000256" key="3">
    <source>
        <dbReference type="ARBA" id="ARBA00022552"/>
    </source>
</evidence>
<dbReference type="PANTHER" id="PTHR12838">
    <property type="entry name" value="U3 SMALL NUCLEOLAR RNA-ASSOCIATED PROTEIN 11"/>
    <property type="match status" value="1"/>
</dbReference>
<evidence type="ECO:0000256" key="1">
    <source>
        <dbReference type="ARBA" id="ARBA00004604"/>
    </source>
</evidence>
<evidence type="ECO:0000313" key="7">
    <source>
        <dbReference type="Proteomes" id="UP000717585"/>
    </source>
</evidence>
<comment type="caution">
    <text evidence="6">The sequence shown here is derived from an EMBL/GenBank/DDBJ whole genome shotgun (WGS) entry which is preliminary data.</text>
</comment>
<name>A0A8J6DZA9_9EUKA</name>
<evidence type="ECO:0000313" key="6">
    <source>
        <dbReference type="EMBL" id="KAG9390176.1"/>
    </source>
</evidence>
<feature type="compositionally biased region" description="Acidic residues" evidence="5">
    <location>
        <begin position="156"/>
        <end position="166"/>
    </location>
</feature>
<proteinExistence type="inferred from homology"/>
<keyword evidence="4" id="KW-0539">Nucleus</keyword>
<evidence type="ECO:0000256" key="2">
    <source>
        <dbReference type="ARBA" id="ARBA00008105"/>
    </source>
</evidence>
<gene>
    <name evidence="6" type="ORF">J8273_8216</name>
</gene>
<keyword evidence="3" id="KW-0698">rRNA processing</keyword>
<dbReference type="Pfam" id="PF03998">
    <property type="entry name" value="Utp11"/>
    <property type="match status" value="1"/>
</dbReference>
<feature type="compositionally biased region" description="Basic and acidic residues" evidence="5">
    <location>
        <begin position="167"/>
        <end position="180"/>
    </location>
</feature>
<organism evidence="6 7">
    <name type="scientific">Carpediemonas membranifera</name>
    <dbReference type="NCBI Taxonomy" id="201153"/>
    <lineage>
        <taxon>Eukaryota</taxon>
        <taxon>Metamonada</taxon>
        <taxon>Carpediemonas-like organisms</taxon>
        <taxon>Carpediemonas</taxon>
    </lineage>
</organism>
<dbReference type="AlphaFoldDB" id="A0A8J6DZA9"/>
<feature type="compositionally biased region" description="Basic and acidic residues" evidence="5">
    <location>
        <begin position="122"/>
        <end position="137"/>
    </location>
</feature>
<keyword evidence="7" id="KW-1185">Reference proteome</keyword>
<dbReference type="PANTHER" id="PTHR12838:SF0">
    <property type="entry name" value="U3 SMALL NUCLEOLAR RNA-ASSOCIATED PROTEIN 11-RELATED"/>
    <property type="match status" value="1"/>
</dbReference>
<protein>
    <submittedName>
        <fullName evidence="6">Small-subunit processome Utp11</fullName>
    </submittedName>
</protein>
<reference evidence="6" key="1">
    <citation type="submission" date="2021-05" db="EMBL/GenBank/DDBJ databases">
        <title>A free-living protist that lacks canonical eukaryotic 1 DNA replication and segregation systems.</title>
        <authorList>
            <person name="Salas-Leiva D.E."/>
            <person name="Tromer E.C."/>
            <person name="Curtis B.A."/>
            <person name="Jerlstrom-Hultqvist J."/>
            <person name="Kolisko M."/>
            <person name="Yi Z."/>
            <person name="Salas-Leiva J.S."/>
            <person name="Gallot-Lavallee L."/>
            <person name="Kops G.J.P.L."/>
            <person name="Archibald J.M."/>
            <person name="Simpson A.G.B."/>
            <person name="Roger A.J."/>
        </authorList>
    </citation>
    <scope>NUCLEOTIDE SEQUENCE</scope>
    <source>
        <strain evidence="6">BICM</strain>
    </source>
</reference>
<sequence>MVKHVAKRFHKERVVPRAHIRKGFTMLEKHKDYKLRADDYNKKKKYLKDLARKAALANEEEFSFGMINARKRRDGTHVSLIKDLPTNKEISRMKKQDHELVKMMIVQNRKQIDRLTVGLGLARKEDQPQVPEEREAGDSSSSSESEPEVDQRDEQAGDGEADEGMSDEDKPETTEEKLKRLRREVEELTVLSQKLDTYFLHEAKGAKRMDTNDAGQRVLVRKQQRRR</sequence>
<dbReference type="GO" id="GO:0032040">
    <property type="term" value="C:small-subunit processome"/>
    <property type="evidence" value="ECO:0007669"/>
    <property type="project" value="InterPro"/>
</dbReference>
<feature type="region of interest" description="Disordered" evidence="5">
    <location>
        <begin position="122"/>
        <end position="180"/>
    </location>
</feature>